<gene>
    <name evidence="1" type="ORF">NCTC6754_00644</name>
</gene>
<dbReference type="AlphaFoldDB" id="A0A3S4HWN0"/>
<dbReference type="Proteomes" id="UP000269208">
    <property type="component" value="Chromosome"/>
</dbReference>
<organism evidence="1 2">
    <name type="scientific">Salmonella enterica I</name>
    <dbReference type="NCBI Taxonomy" id="59201"/>
    <lineage>
        <taxon>Bacteria</taxon>
        <taxon>Pseudomonadati</taxon>
        <taxon>Pseudomonadota</taxon>
        <taxon>Gammaproteobacteria</taxon>
        <taxon>Enterobacterales</taxon>
        <taxon>Enterobacteriaceae</taxon>
        <taxon>Salmonella</taxon>
    </lineage>
</organism>
<proteinExistence type="predicted"/>
<evidence type="ECO:0000313" key="2">
    <source>
        <dbReference type="Proteomes" id="UP000269208"/>
    </source>
</evidence>
<reference evidence="1 2" key="1">
    <citation type="submission" date="2018-12" db="EMBL/GenBank/DDBJ databases">
        <authorList>
            <consortium name="Pathogen Informatics"/>
        </authorList>
    </citation>
    <scope>NUCLEOTIDE SEQUENCE [LARGE SCALE GENOMIC DNA]</scope>
    <source>
        <strain evidence="1 2">NCTC6754</strain>
    </source>
</reference>
<name>A0A3S4HWN0_SALET</name>
<dbReference type="EMBL" id="LR134190">
    <property type="protein sequence ID" value="VEB50952.1"/>
    <property type="molecule type" value="Genomic_DNA"/>
</dbReference>
<sequence>MMYCSNHYQACLDDYTRPAILHGQCQPEIIRWHTLTMVICTLPCSELAELLLPEGLQRVLNIPTNSTNNSGAGHQQKT</sequence>
<protein>
    <submittedName>
        <fullName evidence="1">Malate transporter</fullName>
    </submittedName>
</protein>
<evidence type="ECO:0000313" key="1">
    <source>
        <dbReference type="EMBL" id="VEB50952.1"/>
    </source>
</evidence>
<accession>A0A3S4HWN0</accession>